<organism evidence="1 2">
    <name type="scientific">Streptomyces coryli</name>
    <dbReference type="NCBI Taxonomy" id="1128680"/>
    <lineage>
        <taxon>Bacteria</taxon>
        <taxon>Bacillati</taxon>
        <taxon>Actinomycetota</taxon>
        <taxon>Actinomycetes</taxon>
        <taxon>Kitasatosporales</taxon>
        <taxon>Streptomycetaceae</taxon>
        <taxon>Streptomyces</taxon>
    </lineage>
</organism>
<dbReference type="Proteomes" id="UP000481583">
    <property type="component" value="Unassembled WGS sequence"/>
</dbReference>
<keyword evidence="2" id="KW-1185">Reference proteome</keyword>
<name>A0A6G4TY66_9ACTN</name>
<evidence type="ECO:0000313" key="1">
    <source>
        <dbReference type="EMBL" id="NGN63941.1"/>
    </source>
</evidence>
<reference evidence="1 2" key="1">
    <citation type="submission" date="2020-02" db="EMBL/GenBank/DDBJ databases">
        <title>Whole-genome analyses of novel actinobacteria.</title>
        <authorList>
            <person name="Sahin N."/>
        </authorList>
    </citation>
    <scope>NUCLEOTIDE SEQUENCE [LARGE SCALE GENOMIC DNA]</scope>
    <source>
        <strain evidence="1 2">A7024</strain>
    </source>
</reference>
<evidence type="ECO:0000313" key="2">
    <source>
        <dbReference type="Proteomes" id="UP000481583"/>
    </source>
</evidence>
<dbReference type="EMBL" id="JAAKZV010000024">
    <property type="protein sequence ID" value="NGN63941.1"/>
    <property type="molecule type" value="Genomic_DNA"/>
</dbReference>
<comment type="caution">
    <text evidence="1">The sequence shown here is derived from an EMBL/GenBank/DDBJ whole genome shotgun (WGS) entry which is preliminary data.</text>
</comment>
<sequence>MGNCPYCGWADAQPFTTLSRHCTHEGLTVWTQCACGSVQVRQVNEAGARILVRGRPAETAPCS</sequence>
<protein>
    <submittedName>
        <fullName evidence="1">Uncharacterized protein</fullName>
    </submittedName>
</protein>
<dbReference type="AlphaFoldDB" id="A0A6G4TY66"/>
<accession>A0A6G4TY66</accession>
<gene>
    <name evidence="1" type="ORF">G5C51_08495</name>
</gene>
<proteinExistence type="predicted"/>